<dbReference type="InterPro" id="IPR003646">
    <property type="entry name" value="SH3-like_bac-type"/>
</dbReference>
<proteinExistence type="predicted"/>
<keyword evidence="4" id="KW-1133">Transmembrane helix</keyword>
<keyword evidence="4" id="KW-0812">Transmembrane</keyword>
<dbReference type="PROSITE" id="PS51781">
    <property type="entry name" value="SH3B"/>
    <property type="match status" value="1"/>
</dbReference>
<evidence type="ECO:0000313" key="7">
    <source>
        <dbReference type="EMBL" id="MFD0863295.1"/>
    </source>
</evidence>
<protein>
    <submittedName>
        <fullName evidence="7">Tetratricopeptide repeat protein</fullName>
    </submittedName>
</protein>
<dbReference type="Pfam" id="PF07719">
    <property type="entry name" value="TPR_2"/>
    <property type="match status" value="1"/>
</dbReference>
<evidence type="ECO:0000256" key="4">
    <source>
        <dbReference type="SAM" id="Phobius"/>
    </source>
</evidence>
<dbReference type="InterPro" id="IPR019734">
    <property type="entry name" value="TPR_rpt"/>
</dbReference>
<organism evidence="7 8">
    <name type="scientific">Sungkyunkwania multivorans</name>
    <dbReference type="NCBI Taxonomy" id="1173618"/>
    <lineage>
        <taxon>Bacteria</taxon>
        <taxon>Pseudomonadati</taxon>
        <taxon>Bacteroidota</taxon>
        <taxon>Flavobacteriia</taxon>
        <taxon>Flavobacteriales</taxon>
        <taxon>Flavobacteriaceae</taxon>
        <taxon>Sungkyunkwania</taxon>
    </lineage>
</organism>
<dbReference type="SMART" id="SM00028">
    <property type="entry name" value="TPR"/>
    <property type="match status" value="2"/>
</dbReference>
<evidence type="ECO:0000259" key="6">
    <source>
        <dbReference type="PROSITE" id="PS51781"/>
    </source>
</evidence>
<sequence>MKRLFYILLLISNSAFGMQNDALFEEANALYNENKFTEAIAKYEEILRTGVHSSELYYNLANAHYKLNNIAPSVYYYEKARLLDPNDKDIANNLAFAQNMTIDAIDEMPQTGLSRFSERILGKLSYNNWAMLSVIFVFLFVILFLVYYFSYSSLTKRIGFIASTILLLLAIASVTIAFQQFEIDKEDNPAIVFAEKTSVRTGPKYSDEEVFVLHEGTKVQVLEGFDNWQRIKLADGKIGWIPQDDIRMLKDF</sequence>
<dbReference type="PROSITE" id="PS50005">
    <property type="entry name" value="TPR"/>
    <property type="match status" value="1"/>
</dbReference>
<dbReference type="EMBL" id="JBHTJH010000017">
    <property type="protein sequence ID" value="MFD0863295.1"/>
    <property type="molecule type" value="Genomic_DNA"/>
</dbReference>
<dbReference type="Gene3D" id="2.30.30.40">
    <property type="entry name" value="SH3 Domains"/>
    <property type="match status" value="1"/>
</dbReference>
<name>A0ABW3D2L6_9FLAO</name>
<dbReference type="InterPro" id="IPR011990">
    <property type="entry name" value="TPR-like_helical_dom_sf"/>
</dbReference>
<keyword evidence="1" id="KW-0677">Repeat</keyword>
<dbReference type="InterPro" id="IPR013105">
    <property type="entry name" value="TPR_2"/>
</dbReference>
<keyword evidence="2 3" id="KW-0802">TPR repeat</keyword>
<feature type="chain" id="PRO_5045103736" evidence="5">
    <location>
        <begin position="18"/>
        <end position="252"/>
    </location>
</feature>
<dbReference type="SUPFAM" id="SSF48452">
    <property type="entry name" value="TPR-like"/>
    <property type="match status" value="1"/>
</dbReference>
<keyword evidence="8" id="KW-1185">Reference proteome</keyword>
<feature type="transmembrane region" description="Helical" evidence="4">
    <location>
        <begin position="158"/>
        <end position="178"/>
    </location>
</feature>
<dbReference type="Gene3D" id="1.25.40.10">
    <property type="entry name" value="Tetratricopeptide repeat domain"/>
    <property type="match status" value="1"/>
</dbReference>
<comment type="caution">
    <text evidence="7">The sequence shown here is derived from an EMBL/GenBank/DDBJ whole genome shotgun (WGS) entry which is preliminary data.</text>
</comment>
<evidence type="ECO:0000256" key="1">
    <source>
        <dbReference type="ARBA" id="ARBA00022737"/>
    </source>
</evidence>
<evidence type="ECO:0000256" key="3">
    <source>
        <dbReference type="PROSITE-ProRule" id="PRU00339"/>
    </source>
</evidence>
<keyword evidence="4" id="KW-0472">Membrane</keyword>
<feature type="transmembrane region" description="Helical" evidence="4">
    <location>
        <begin position="129"/>
        <end position="151"/>
    </location>
</feature>
<evidence type="ECO:0000256" key="2">
    <source>
        <dbReference type="ARBA" id="ARBA00022803"/>
    </source>
</evidence>
<dbReference type="Pfam" id="PF08239">
    <property type="entry name" value="SH3_3"/>
    <property type="match status" value="1"/>
</dbReference>
<feature type="domain" description="SH3b" evidence="6">
    <location>
        <begin position="187"/>
        <end position="250"/>
    </location>
</feature>
<gene>
    <name evidence="7" type="ORF">ACFQ1M_13865</name>
</gene>
<feature type="repeat" description="TPR" evidence="3">
    <location>
        <begin position="54"/>
        <end position="87"/>
    </location>
</feature>
<dbReference type="Proteomes" id="UP001596978">
    <property type="component" value="Unassembled WGS sequence"/>
</dbReference>
<feature type="signal peptide" evidence="5">
    <location>
        <begin position="1"/>
        <end position="17"/>
    </location>
</feature>
<evidence type="ECO:0000256" key="5">
    <source>
        <dbReference type="SAM" id="SignalP"/>
    </source>
</evidence>
<evidence type="ECO:0000313" key="8">
    <source>
        <dbReference type="Proteomes" id="UP001596978"/>
    </source>
</evidence>
<keyword evidence="5" id="KW-0732">Signal</keyword>
<dbReference type="RefSeq" id="WP_386409203.1">
    <property type="nucleotide sequence ID" value="NZ_JBHTJH010000017.1"/>
</dbReference>
<reference evidence="8" key="1">
    <citation type="journal article" date="2019" name="Int. J. Syst. Evol. Microbiol.">
        <title>The Global Catalogue of Microorganisms (GCM) 10K type strain sequencing project: providing services to taxonomists for standard genome sequencing and annotation.</title>
        <authorList>
            <consortium name="The Broad Institute Genomics Platform"/>
            <consortium name="The Broad Institute Genome Sequencing Center for Infectious Disease"/>
            <person name="Wu L."/>
            <person name="Ma J."/>
        </authorList>
    </citation>
    <scope>NUCLEOTIDE SEQUENCE [LARGE SCALE GENOMIC DNA]</scope>
    <source>
        <strain evidence="8">CCUG 62952</strain>
    </source>
</reference>
<accession>A0ABW3D2L6</accession>